<keyword evidence="2" id="KW-0732">Signal</keyword>
<sequence length="172" mass="17405">MNLKSILAVIVAVLAGTIGGAAAYSVATPSSASGPTPTSTSLQPAAETQDVAAQVQKVVKLRPCKKPAERVGKKCVTDVTRTVVVPGQARSGSVAPAPASGASTSGSSTPGDDDQYDDDSSTPAGSDDQGDDDQYDDQGDDSGDDEADDQDDDQDEPGDDDSGETESPEVED</sequence>
<accession>A0ABW0BKI2</accession>
<dbReference type="Proteomes" id="UP001596087">
    <property type="component" value="Unassembled WGS sequence"/>
</dbReference>
<evidence type="ECO:0000313" key="3">
    <source>
        <dbReference type="EMBL" id="MFC5177839.1"/>
    </source>
</evidence>
<feature type="chain" id="PRO_5046989502" description="Small secreted hydrophilic protein" evidence="2">
    <location>
        <begin position="24"/>
        <end position="172"/>
    </location>
</feature>
<feature type="region of interest" description="Disordered" evidence="1">
    <location>
        <begin position="66"/>
        <end position="172"/>
    </location>
</feature>
<dbReference type="EMBL" id="JBHSKD010000018">
    <property type="protein sequence ID" value="MFC5177839.1"/>
    <property type="molecule type" value="Genomic_DNA"/>
</dbReference>
<organism evidence="3 4">
    <name type="scientific">Nocardioides taihuensis</name>
    <dbReference type="NCBI Taxonomy" id="1835606"/>
    <lineage>
        <taxon>Bacteria</taxon>
        <taxon>Bacillati</taxon>
        <taxon>Actinomycetota</taxon>
        <taxon>Actinomycetes</taxon>
        <taxon>Propionibacteriales</taxon>
        <taxon>Nocardioidaceae</taxon>
        <taxon>Nocardioides</taxon>
    </lineage>
</organism>
<feature type="signal peptide" evidence="2">
    <location>
        <begin position="1"/>
        <end position="23"/>
    </location>
</feature>
<name>A0ABW0BKI2_9ACTN</name>
<proteinExistence type="predicted"/>
<feature type="region of interest" description="Disordered" evidence="1">
    <location>
        <begin position="27"/>
        <end position="47"/>
    </location>
</feature>
<evidence type="ECO:0008006" key="5">
    <source>
        <dbReference type="Google" id="ProtNLM"/>
    </source>
</evidence>
<keyword evidence="4" id="KW-1185">Reference proteome</keyword>
<gene>
    <name evidence="3" type="ORF">ACFPGP_14245</name>
</gene>
<evidence type="ECO:0000313" key="4">
    <source>
        <dbReference type="Proteomes" id="UP001596087"/>
    </source>
</evidence>
<feature type="compositionally biased region" description="Acidic residues" evidence="1">
    <location>
        <begin position="111"/>
        <end position="120"/>
    </location>
</feature>
<reference evidence="4" key="1">
    <citation type="journal article" date="2019" name="Int. J. Syst. Evol. Microbiol.">
        <title>The Global Catalogue of Microorganisms (GCM) 10K type strain sequencing project: providing services to taxonomists for standard genome sequencing and annotation.</title>
        <authorList>
            <consortium name="The Broad Institute Genomics Platform"/>
            <consortium name="The Broad Institute Genome Sequencing Center for Infectious Disease"/>
            <person name="Wu L."/>
            <person name="Ma J."/>
        </authorList>
    </citation>
    <scope>NUCLEOTIDE SEQUENCE [LARGE SCALE GENOMIC DNA]</scope>
    <source>
        <strain evidence="4">DFY41</strain>
    </source>
</reference>
<feature type="compositionally biased region" description="Acidic residues" evidence="1">
    <location>
        <begin position="128"/>
        <end position="172"/>
    </location>
</feature>
<feature type="compositionally biased region" description="Basic and acidic residues" evidence="1">
    <location>
        <begin position="66"/>
        <end position="76"/>
    </location>
</feature>
<comment type="caution">
    <text evidence="3">The sequence shown here is derived from an EMBL/GenBank/DDBJ whole genome shotgun (WGS) entry which is preliminary data.</text>
</comment>
<feature type="compositionally biased region" description="Low complexity" evidence="1">
    <location>
        <begin position="91"/>
        <end position="110"/>
    </location>
</feature>
<evidence type="ECO:0000256" key="2">
    <source>
        <dbReference type="SAM" id="SignalP"/>
    </source>
</evidence>
<dbReference type="RefSeq" id="WP_378591220.1">
    <property type="nucleotide sequence ID" value="NZ_JBHSKD010000018.1"/>
</dbReference>
<feature type="compositionally biased region" description="Low complexity" evidence="1">
    <location>
        <begin position="27"/>
        <end position="41"/>
    </location>
</feature>
<evidence type="ECO:0000256" key="1">
    <source>
        <dbReference type="SAM" id="MobiDB-lite"/>
    </source>
</evidence>
<protein>
    <recommendedName>
        <fullName evidence="5">Small secreted hydrophilic protein</fullName>
    </recommendedName>
</protein>